<dbReference type="AlphaFoldDB" id="A0A7T8GX53"/>
<gene>
    <name evidence="1" type="ORF">FKW44_020334</name>
</gene>
<dbReference type="EMBL" id="CP045903">
    <property type="protein sequence ID" value="QQP39449.1"/>
    <property type="molecule type" value="Genomic_DNA"/>
</dbReference>
<keyword evidence="2" id="KW-1185">Reference proteome</keyword>
<protein>
    <submittedName>
        <fullName evidence="1">Uncharacterized protein</fullName>
    </submittedName>
</protein>
<dbReference type="Proteomes" id="UP000595437">
    <property type="component" value="Chromosome 14"/>
</dbReference>
<evidence type="ECO:0000313" key="2">
    <source>
        <dbReference type="Proteomes" id="UP000595437"/>
    </source>
</evidence>
<reference evidence="2" key="1">
    <citation type="submission" date="2021-01" db="EMBL/GenBank/DDBJ databases">
        <title>Caligus Genome Assembly.</title>
        <authorList>
            <person name="Gallardo-Escarate C."/>
        </authorList>
    </citation>
    <scope>NUCLEOTIDE SEQUENCE [LARGE SCALE GENOMIC DNA]</scope>
</reference>
<accession>A0A7T8GX53</accession>
<dbReference type="OrthoDB" id="8880842at2759"/>
<evidence type="ECO:0000313" key="1">
    <source>
        <dbReference type="EMBL" id="QQP39449.1"/>
    </source>
</evidence>
<proteinExistence type="predicted"/>
<name>A0A7T8GX53_CALRO</name>
<organism evidence="1 2">
    <name type="scientific">Caligus rogercresseyi</name>
    <name type="common">Sea louse</name>
    <dbReference type="NCBI Taxonomy" id="217165"/>
    <lineage>
        <taxon>Eukaryota</taxon>
        <taxon>Metazoa</taxon>
        <taxon>Ecdysozoa</taxon>
        <taxon>Arthropoda</taxon>
        <taxon>Crustacea</taxon>
        <taxon>Multicrustacea</taxon>
        <taxon>Hexanauplia</taxon>
        <taxon>Copepoda</taxon>
        <taxon>Siphonostomatoida</taxon>
        <taxon>Caligidae</taxon>
        <taxon>Caligus</taxon>
    </lineage>
</organism>
<sequence>MSSVMPLDLLECDNISLVTSREKGIFGMGGVLREADVTIRFIACLPVVASD</sequence>